<comment type="similarity">
    <text evidence="2">Belongs to the ParB family.</text>
</comment>
<dbReference type="GO" id="GO:0007059">
    <property type="term" value="P:chromosome segregation"/>
    <property type="evidence" value="ECO:0007669"/>
    <property type="project" value="UniProtKB-KW"/>
</dbReference>
<dbReference type="InterPro" id="IPR041468">
    <property type="entry name" value="HTH_ParB/Spo0J"/>
</dbReference>
<dbReference type="InterPro" id="IPR004437">
    <property type="entry name" value="ParB/RepB/Spo0J"/>
</dbReference>
<dbReference type="RefSeq" id="WP_073269392.1">
    <property type="nucleotide sequence ID" value="NZ_FQTU01000002.1"/>
</dbReference>
<feature type="region of interest" description="Disordered" evidence="5">
    <location>
        <begin position="1"/>
        <end position="45"/>
    </location>
</feature>
<evidence type="ECO:0000313" key="7">
    <source>
        <dbReference type="EMBL" id="SHE39650.1"/>
    </source>
</evidence>
<dbReference type="Pfam" id="PF02195">
    <property type="entry name" value="ParB_N"/>
    <property type="match status" value="1"/>
</dbReference>
<dbReference type="InterPro" id="IPR050336">
    <property type="entry name" value="Chromosome_partition/occlusion"/>
</dbReference>
<evidence type="ECO:0000259" key="6">
    <source>
        <dbReference type="SMART" id="SM00470"/>
    </source>
</evidence>
<sequence>MKSKKGLGKGLQALIPEESEQGRQGLESMDIDRICPNKNQPRTKFDQEKLEELSNSIREHGVIQPIIVTAYNDGYKIVAGERRWRAAKMAGIKEVPVVIRELTDKGVMELALIENLQREDLNEIEAALAYKDLMNKFDLTQQDISLRIGKSRTSIANTLRLLNLPKEIRDLIVDDIITPGHGRCILSVEGIYRERLLEKILKEKLSVREAEKFVQKLKNEKNNENTEKTLDTKTQMFLRDLQEKLQNNLGTKVKISGKNDKGKIEIEYYSNDDLERLTERLSN</sequence>
<dbReference type="Proteomes" id="UP000184251">
    <property type="component" value="Unassembled WGS sequence"/>
</dbReference>
<dbReference type="InterPro" id="IPR036086">
    <property type="entry name" value="ParB/Sulfiredoxin_sf"/>
</dbReference>
<comment type="subcellular location">
    <subcellularLocation>
        <location evidence="1">Cytoplasm</location>
        <location evidence="1">Nucleoid</location>
    </subcellularLocation>
</comment>
<name>A0A1M4T5I6_9FIRM</name>
<dbReference type="NCBIfam" id="TIGR00180">
    <property type="entry name" value="parB_part"/>
    <property type="match status" value="1"/>
</dbReference>
<evidence type="ECO:0000256" key="4">
    <source>
        <dbReference type="ARBA" id="ARBA00023125"/>
    </source>
</evidence>
<gene>
    <name evidence="7" type="ORF">SAMN02746064_00385</name>
</gene>
<dbReference type="AlphaFoldDB" id="A0A1M4T5I6"/>
<reference evidence="7 8" key="1">
    <citation type="submission" date="2016-11" db="EMBL/GenBank/DDBJ databases">
        <authorList>
            <person name="Jaros S."/>
            <person name="Januszkiewicz K."/>
            <person name="Wedrychowicz H."/>
        </authorList>
    </citation>
    <scope>NUCLEOTIDE SEQUENCE [LARGE SCALE GENOMIC DNA]</scope>
    <source>
        <strain evidence="7 8">DSM 14828</strain>
    </source>
</reference>
<feature type="domain" description="ParB-like N-terminal" evidence="6">
    <location>
        <begin position="27"/>
        <end position="116"/>
    </location>
</feature>
<dbReference type="GO" id="GO:0045881">
    <property type="term" value="P:positive regulation of sporulation resulting in formation of a cellular spore"/>
    <property type="evidence" value="ECO:0007669"/>
    <property type="project" value="TreeGrafter"/>
</dbReference>
<dbReference type="FunFam" id="3.90.1530.30:FF:000001">
    <property type="entry name" value="Chromosome partitioning protein ParB"/>
    <property type="match status" value="1"/>
</dbReference>
<dbReference type="CDD" id="cd16393">
    <property type="entry name" value="SPO0J_N"/>
    <property type="match status" value="1"/>
</dbReference>
<protein>
    <submittedName>
        <fullName evidence="7">Chromosome partitioning protein, ParB family</fullName>
    </submittedName>
</protein>
<evidence type="ECO:0000256" key="1">
    <source>
        <dbReference type="ARBA" id="ARBA00004453"/>
    </source>
</evidence>
<dbReference type="Gene3D" id="3.90.1530.30">
    <property type="match status" value="1"/>
</dbReference>
<dbReference type="GO" id="GO:0003677">
    <property type="term" value="F:DNA binding"/>
    <property type="evidence" value="ECO:0007669"/>
    <property type="project" value="UniProtKB-KW"/>
</dbReference>
<accession>A0A1M4T5I6</accession>
<dbReference type="Gene3D" id="1.10.10.2830">
    <property type="match status" value="1"/>
</dbReference>
<evidence type="ECO:0000313" key="8">
    <source>
        <dbReference type="Proteomes" id="UP000184251"/>
    </source>
</evidence>
<dbReference type="InterPro" id="IPR003115">
    <property type="entry name" value="ParB_N"/>
</dbReference>
<dbReference type="SMART" id="SM00470">
    <property type="entry name" value="ParB"/>
    <property type="match status" value="1"/>
</dbReference>
<dbReference type="OrthoDB" id="9802051at2"/>
<evidence type="ECO:0000256" key="2">
    <source>
        <dbReference type="ARBA" id="ARBA00006295"/>
    </source>
</evidence>
<keyword evidence="3" id="KW-0159">Chromosome partition</keyword>
<evidence type="ECO:0000256" key="5">
    <source>
        <dbReference type="SAM" id="MobiDB-lite"/>
    </source>
</evidence>
<dbReference type="Pfam" id="PF17762">
    <property type="entry name" value="HTH_ParB"/>
    <property type="match status" value="1"/>
</dbReference>
<dbReference type="SUPFAM" id="SSF110849">
    <property type="entry name" value="ParB/Sulfiredoxin"/>
    <property type="match status" value="1"/>
</dbReference>
<dbReference type="FunFam" id="1.10.10.2830:FF:000001">
    <property type="entry name" value="Chromosome partitioning protein ParB"/>
    <property type="match status" value="1"/>
</dbReference>
<dbReference type="InterPro" id="IPR057240">
    <property type="entry name" value="ParB_dimer_C"/>
</dbReference>
<organism evidence="7 8">
    <name type="scientific">Alkalibacter saccharofermentans DSM 14828</name>
    <dbReference type="NCBI Taxonomy" id="1120975"/>
    <lineage>
        <taxon>Bacteria</taxon>
        <taxon>Bacillati</taxon>
        <taxon>Bacillota</taxon>
        <taxon>Clostridia</taxon>
        <taxon>Eubacteriales</taxon>
        <taxon>Eubacteriaceae</taxon>
        <taxon>Alkalibacter</taxon>
    </lineage>
</organism>
<dbReference type="GO" id="GO:0005694">
    <property type="term" value="C:chromosome"/>
    <property type="evidence" value="ECO:0007669"/>
    <property type="project" value="TreeGrafter"/>
</dbReference>
<keyword evidence="4" id="KW-0238">DNA-binding</keyword>
<dbReference type="STRING" id="1120975.SAMN02746064_00385"/>
<dbReference type="Pfam" id="PF23552">
    <property type="entry name" value="ParB_C"/>
    <property type="match status" value="1"/>
</dbReference>
<dbReference type="GO" id="GO:0009295">
    <property type="term" value="C:nucleoid"/>
    <property type="evidence" value="ECO:0007669"/>
    <property type="project" value="UniProtKB-SubCell"/>
</dbReference>
<dbReference type="PANTHER" id="PTHR33375">
    <property type="entry name" value="CHROMOSOME-PARTITIONING PROTEIN PARB-RELATED"/>
    <property type="match status" value="1"/>
</dbReference>
<dbReference type="EMBL" id="FQTU01000002">
    <property type="protein sequence ID" value="SHE39650.1"/>
    <property type="molecule type" value="Genomic_DNA"/>
</dbReference>
<evidence type="ECO:0000256" key="3">
    <source>
        <dbReference type="ARBA" id="ARBA00022829"/>
    </source>
</evidence>
<dbReference type="PANTHER" id="PTHR33375:SF1">
    <property type="entry name" value="CHROMOSOME-PARTITIONING PROTEIN PARB-RELATED"/>
    <property type="match status" value="1"/>
</dbReference>
<keyword evidence="8" id="KW-1185">Reference proteome</keyword>
<proteinExistence type="inferred from homology"/>